<protein>
    <recommendedName>
        <fullName evidence="8">Transposase</fullName>
    </recommendedName>
</protein>
<keyword evidence="7" id="KW-1185">Reference proteome</keyword>
<dbReference type="GO" id="GO:0005634">
    <property type="term" value="C:nucleus"/>
    <property type="evidence" value="ECO:0007669"/>
    <property type="project" value="UniProtKB-SubCell"/>
</dbReference>
<keyword evidence="2" id="KW-0479">Metal-binding</keyword>
<keyword evidence="3" id="KW-0863">Zinc-finger</keyword>
<evidence type="ECO:0000313" key="6">
    <source>
        <dbReference type="EMBL" id="KAL3524696.1"/>
    </source>
</evidence>
<dbReference type="PANTHER" id="PTHR46481:SF10">
    <property type="entry name" value="ZINC FINGER BED DOMAIN-CONTAINING PROTEIN 39"/>
    <property type="match status" value="1"/>
</dbReference>
<evidence type="ECO:0000256" key="1">
    <source>
        <dbReference type="ARBA" id="ARBA00004123"/>
    </source>
</evidence>
<name>A0ABD3A171_9GENT</name>
<dbReference type="SUPFAM" id="SSF53098">
    <property type="entry name" value="Ribonuclease H-like"/>
    <property type="match status" value="1"/>
</dbReference>
<sequence>MVPIKATGENLVNITINCLFEWNVDKICAVTMDNHSANDVVARCLQGHYLSRGLFLLNDECAQFRSWGHILNLIVQEGLDEIKVCIQSIQNAVKYVKAFPKRKLDFLQYVDQERIPKGKMLVLAICTR</sequence>
<dbReference type="InterPro" id="IPR052035">
    <property type="entry name" value="ZnF_BED_domain_contain"/>
</dbReference>
<comment type="caution">
    <text evidence="6">The sequence shown here is derived from an EMBL/GenBank/DDBJ whole genome shotgun (WGS) entry which is preliminary data.</text>
</comment>
<dbReference type="InterPro" id="IPR012337">
    <property type="entry name" value="RNaseH-like_sf"/>
</dbReference>
<evidence type="ECO:0000256" key="5">
    <source>
        <dbReference type="ARBA" id="ARBA00023242"/>
    </source>
</evidence>
<evidence type="ECO:0000313" key="7">
    <source>
        <dbReference type="Proteomes" id="UP001630127"/>
    </source>
</evidence>
<dbReference type="EMBL" id="JBJUIK010000006">
    <property type="protein sequence ID" value="KAL3524696.1"/>
    <property type="molecule type" value="Genomic_DNA"/>
</dbReference>
<keyword evidence="5" id="KW-0539">Nucleus</keyword>
<organism evidence="6 7">
    <name type="scientific">Cinchona calisaya</name>
    <dbReference type="NCBI Taxonomy" id="153742"/>
    <lineage>
        <taxon>Eukaryota</taxon>
        <taxon>Viridiplantae</taxon>
        <taxon>Streptophyta</taxon>
        <taxon>Embryophyta</taxon>
        <taxon>Tracheophyta</taxon>
        <taxon>Spermatophyta</taxon>
        <taxon>Magnoliopsida</taxon>
        <taxon>eudicotyledons</taxon>
        <taxon>Gunneridae</taxon>
        <taxon>Pentapetalae</taxon>
        <taxon>asterids</taxon>
        <taxon>lamiids</taxon>
        <taxon>Gentianales</taxon>
        <taxon>Rubiaceae</taxon>
        <taxon>Cinchonoideae</taxon>
        <taxon>Cinchoneae</taxon>
        <taxon>Cinchona</taxon>
    </lineage>
</organism>
<evidence type="ECO:0008006" key="8">
    <source>
        <dbReference type="Google" id="ProtNLM"/>
    </source>
</evidence>
<evidence type="ECO:0000256" key="3">
    <source>
        <dbReference type="ARBA" id="ARBA00022771"/>
    </source>
</evidence>
<keyword evidence="4" id="KW-0862">Zinc</keyword>
<dbReference type="AlphaFoldDB" id="A0ABD3A171"/>
<dbReference type="PANTHER" id="PTHR46481">
    <property type="entry name" value="ZINC FINGER BED DOMAIN-CONTAINING PROTEIN 4"/>
    <property type="match status" value="1"/>
</dbReference>
<gene>
    <name evidence="6" type="ORF">ACH5RR_013068</name>
</gene>
<accession>A0ABD3A171</accession>
<dbReference type="Proteomes" id="UP001630127">
    <property type="component" value="Unassembled WGS sequence"/>
</dbReference>
<reference evidence="6 7" key="1">
    <citation type="submission" date="2024-11" db="EMBL/GenBank/DDBJ databases">
        <title>A near-complete genome assembly of Cinchona calisaya.</title>
        <authorList>
            <person name="Lian D.C."/>
            <person name="Zhao X.W."/>
            <person name="Wei L."/>
        </authorList>
    </citation>
    <scope>NUCLEOTIDE SEQUENCE [LARGE SCALE GENOMIC DNA]</scope>
    <source>
        <tissue evidence="6">Nenye</tissue>
    </source>
</reference>
<comment type="subcellular location">
    <subcellularLocation>
        <location evidence="1">Nucleus</location>
    </subcellularLocation>
</comment>
<evidence type="ECO:0000256" key="2">
    <source>
        <dbReference type="ARBA" id="ARBA00022723"/>
    </source>
</evidence>
<proteinExistence type="predicted"/>
<dbReference type="GO" id="GO:0008270">
    <property type="term" value="F:zinc ion binding"/>
    <property type="evidence" value="ECO:0007669"/>
    <property type="project" value="UniProtKB-KW"/>
</dbReference>
<evidence type="ECO:0000256" key="4">
    <source>
        <dbReference type="ARBA" id="ARBA00022833"/>
    </source>
</evidence>